<evidence type="ECO:0000256" key="3">
    <source>
        <dbReference type="RuleBase" id="RU004227"/>
    </source>
</evidence>
<dbReference type="STRING" id="572265.HDEF_1910"/>
<dbReference type="FunFam" id="1.10.8.60:FF:000024">
    <property type="entry name" value="DnaA regulatory inactivator Hda"/>
    <property type="match status" value="1"/>
</dbReference>
<keyword evidence="2" id="KW-0236">DNA replication inhibitor</keyword>
<dbReference type="EMBL" id="CP001277">
    <property type="protein sequence ID" value="ACQ68499.1"/>
    <property type="molecule type" value="Genomic_DNA"/>
</dbReference>
<dbReference type="InterPro" id="IPR027417">
    <property type="entry name" value="P-loop_NTPase"/>
</dbReference>
<accession>C4K7F6</accession>
<evidence type="ECO:0000313" key="6">
    <source>
        <dbReference type="EMBL" id="ACQ68499.1"/>
    </source>
</evidence>
<evidence type="ECO:0000259" key="4">
    <source>
        <dbReference type="Pfam" id="PF00308"/>
    </source>
</evidence>
<dbReference type="HOGENOM" id="CLU_072265_1_1_6"/>
<dbReference type="PANTHER" id="PTHR30050">
    <property type="entry name" value="CHROMOSOMAL REPLICATION INITIATOR PROTEIN DNAA"/>
    <property type="match status" value="1"/>
</dbReference>
<evidence type="ECO:0000313" key="7">
    <source>
        <dbReference type="Proteomes" id="UP000002334"/>
    </source>
</evidence>
<dbReference type="InterPro" id="IPR020591">
    <property type="entry name" value="Chromosome_initiator_DnaA-like"/>
</dbReference>
<dbReference type="InterPro" id="IPR055199">
    <property type="entry name" value="Hda_lid"/>
</dbReference>
<gene>
    <name evidence="6" type="primary">hda</name>
    <name evidence="6" type="ordered locus">HDEF_1910</name>
</gene>
<keyword evidence="7" id="KW-1185">Reference proteome</keyword>
<evidence type="ECO:0000259" key="5">
    <source>
        <dbReference type="Pfam" id="PF22688"/>
    </source>
</evidence>
<name>C4K7F6_HAMD5</name>
<organism evidence="6 7">
    <name type="scientific">Hamiltonella defensa subsp. Acyrthosiphon pisum (strain 5AT)</name>
    <dbReference type="NCBI Taxonomy" id="572265"/>
    <lineage>
        <taxon>Bacteria</taxon>
        <taxon>Pseudomonadati</taxon>
        <taxon>Pseudomonadota</taxon>
        <taxon>Gammaproteobacteria</taxon>
        <taxon>Enterobacterales</taxon>
        <taxon>Enterobacteriaceae</taxon>
        <taxon>aphid secondary symbionts</taxon>
        <taxon>Candidatus Williamhamiltonella</taxon>
    </lineage>
</organism>
<dbReference type="GO" id="GO:0006270">
    <property type="term" value="P:DNA replication initiation"/>
    <property type="evidence" value="ECO:0007669"/>
    <property type="project" value="TreeGrafter"/>
</dbReference>
<reference evidence="6 7" key="1">
    <citation type="journal article" date="2009" name="Proc. Natl. Acad. Sci. U.S.A.">
        <title>Hamiltonella defensa, genome evolution of protective bacterial endosymbiont from pathogenic ancestors.</title>
        <authorList>
            <person name="Degnan P.H."/>
            <person name="Yu Y."/>
            <person name="Sisneros N."/>
            <person name="Wing R.A."/>
            <person name="Moran N.A."/>
        </authorList>
    </citation>
    <scope>NUCLEOTIDE SEQUENCE [LARGE SCALE GENOMIC DNA]</scope>
    <source>
        <strain evidence="7">5AT</strain>
    </source>
</reference>
<dbReference type="FunFam" id="3.40.50.300:FF:000452">
    <property type="entry name" value="DnaA regulatory inactivator Hda"/>
    <property type="match status" value="1"/>
</dbReference>
<comment type="similarity">
    <text evidence="3">Belongs to the DnaA family.</text>
</comment>
<feature type="domain" description="Chromosomal replication initiator protein DnaA ATPAse" evidence="4">
    <location>
        <begin position="29"/>
        <end position="172"/>
    </location>
</feature>
<dbReference type="PANTHER" id="PTHR30050:SF5">
    <property type="entry name" value="DNAA REGULATORY INACTIVATOR HDA"/>
    <property type="match status" value="1"/>
</dbReference>
<keyword evidence="1 3" id="KW-0235">DNA replication</keyword>
<dbReference type="Pfam" id="PF22688">
    <property type="entry name" value="Hda_lid"/>
    <property type="match status" value="1"/>
</dbReference>
<dbReference type="GO" id="GO:0032297">
    <property type="term" value="P:negative regulation of DNA-templated DNA replication initiation"/>
    <property type="evidence" value="ECO:0007669"/>
    <property type="project" value="InterPro"/>
</dbReference>
<dbReference type="Gene3D" id="1.10.8.60">
    <property type="match status" value="1"/>
</dbReference>
<dbReference type="NCBIfam" id="TIGR03420">
    <property type="entry name" value="DnaA_homol_Hda"/>
    <property type="match status" value="1"/>
</dbReference>
<proteinExistence type="inferred from homology"/>
<dbReference type="AlphaFoldDB" id="C4K7F6"/>
<protein>
    <submittedName>
        <fullName evidence="6">Regulatory factor involved in inactivation of DnaA</fullName>
    </submittedName>
</protein>
<feature type="domain" description="Hda lid" evidence="5">
    <location>
        <begin position="180"/>
        <end position="244"/>
    </location>
</feature>
<dbReference type="PRINTS" id="PR00051">
    <property type="entry name" value="DNAA"/>
</dbReference>
<sequence>MCGFATVCFREVFLNNPTQLPLPLFLPDDATFSGFYPGDNSALLAAIESALCDSHGRYIYFWSKQGSGRSHLLHAACSTLSKQGKAVGYVPLDKRAYFTVEVLEGMEQLALICIDNIEHIVGDIEWEMGIFHLYNRILEKDHTCLLMTGDRPPRQLHLHLPDLASRLDWGQIYKLQPLSDDDKVLSLQLRAKLRGFELPEEVGRFMLKRLDREMPSLFMALDRLDKASIRAQRKLTIPFVKEILRL</sequence>
<dbReference type="InterPro" id="IPR013317">
    <property type="entry name" value="DnaA_dom"/>
</dbReference>
<evidence type="ECO:0000256" key="2">
    <source>
        <dbReference type="ARBA" id="ARBA00022880"/>
    </source>
</evidence>
<dbReference type="NCBIfam" id="NF005982">
    <property type="entry name" value="PRK08084.1"/>
    <property type="match status" value="1"/>
</dbReference>
<dbReference type="Pfam" id="PF00308">
    <property type="entry name" value="Bac_DnaA"/>
    <property type="match status" value="1"/>
</dbReference>
<dbReference type="SUPFAM" id="SSF52540">
    <property type="entry name" value="P-loop containing nucleoside triphosphate hydrolases"/>
    <property type="match status" value="1"/>
</dbReference>
<evidence type="ECO:0000256" key="1">
    <source>
        <dbReference type="ARBA" id="ARBA00022705"/>
    </source>
</evidence>
<dbReference type="Proteomes" id="UP000002334">
    <property type="component" value="Chromosome"/>
</dbReference>
<dbReference type="InterPro" id="IPR017788">
    <property type="entry name" value="Hda"/>
</dbReference>
<dbReference type="KEGG" id="hde:HDEF_1910"/>
<dbReference type="Gene3D" id="3.40.50.300">
    <property type="entry name" value="P-loop containing nucleotide triphosphate hydrolases"/>
    <property type="match status" value="1"/>
</dbReference>
<dbReference type="eggNOG" id="COG0593">
    <property type="taxonomic scope" value="Bacteria"/>
</dbReference>